<sequence length="263" mass="30057">MEENKRKGAKSQKDVSDSILEQLNNGLIESANLTEWLCIDHISLIKNVLPTAYQEDCINSIEDLKSKSVMSMIKSIGDVLCISSKQKNDKKLFDQLKTHKSDSVRCWAAYIIGSDKEISLYKKLELIQPFAADSHFGVREISWMAVREDIDENLDIAIPILQVWSKSDNPNIRRFSSESIRPNGIWCRKIDKLKANPEIALPILQNLKSDISKYVQDSVANWLNDASKTKPEFVTALCRKWGQESPTKETDYIIRRALRSLKK</sequence>
<dbReference type="EMBL" id="JACIER010000015">
    <property type="protein sequence ID" value="MBB4045457.1"/>
    <property type="molecule type" value="Genomic_DNA"/>
</dbReference>
<evidence type="ECO:0000313" key="1">
    <source>
        <dbReference type="EMBL" id="MBB4045457.1"/>
    </source>
</evidence>
<dbReference type="InterPro" id="IPR016024">
    <property type="entry name" value="ARM-type_fold"/>
</dbReference>
<dbReference type="Proteomes" id="UP000560658">
    <property type="component" value="Unassembled WGS sequence"/>
</dbReference>
<dbReference type="SUPFAM" id="SSF48371">
    <property type="entry name" value="ARM repeat"/>
    <property type="match status" value="1"/>
</dbReference>
<gene>
    <name evidence="1" type="ORF">GGR06_003271</name>
</gene>
<dbReference type="Gene3D" id="1.25.40.290">
    <property type="entry name" value="ARM repeat domains"/>
    <property type="match status" value="1"/>
</dbReference>
<protein>
    <submittedName>
        <fullName evidence="1">3-methyladenine DNA glycosylase AlkC</fullName>
    </submittedName>
</protein>
<reference evidence="1" key="1">
    <citation type="submission" date="2020-08" db="EMBL/GenBank/DDBJ databases">
        <title>Genomic Encyclopedia of Type Strains, Phase IV (KMG-IV): sequencing the most valuable type-strain genomes for metagenomic binning, comparative biology and taxonomic classification.</title>
        <authorList>
            <person name="Goeker M."/>
        </authorList>
    </citation>
    <scope>NUCLEOTIDE SEQUENCE [LARGE SCALE GENOMIC DNA]</scope>
    <source>
        <strain evidence="1">DSM 105720</strain>
    </source>
</reference>
<keyword evidence="2" id="KW-1185">Reference proteome</keyword>
<name>A0A840CZ74_9BACE</name>
<proteinExistence type="predicted"/>
<comment type="caution">
    <text evidence="1">The sequence shown here is derived from an EMBL/GenBank/DDBJ whole genome shotgun (WGS) entry which is preliminary data.</text>
</comment>
<evidence type="ECO:0000313" key="2">
    <source>
        <dbReference type="Proteomes" id="UP000560658"/>
    </source>
</evidence>
<organism evidence="1 2">
    <name type="scientific">Bacteroides reticulotermitis</name>
    <dbReference type="NCBI Taxonomy" id="1133319"/>
    <lineage>
        <taxon>Bacteria</taxon>
        <taxon>Pseudomonadati</taxon>
        <taxon>Bacteroidota</taxon>
        <taxon>Bacteroidia</taxon>
        <taxon>Bacteroidales</taxon>
        <taxon>Bacteroidaceae</taxon>
        <taxon>Bacteroides</taxon>
    </lineage>
</organism>
<dbReference type="AlphaFoldDB" id="A0A840CZ74"/>
<accession>A0A840CZ74</accession>
<dbReference type="RefSeq" id="WP_044165086.1">
    <property type="nucleotide sequence ID" value="NZ_JACIER010000015.1"/>
</dbReference>